<dbReference type="PROSITE" id="PS51257">
    <property type="entry name" value="PROKAR_LIPOPROTEIN"/>
    <property type="match status" value="1"/>
</dbReference>
<accession>A0AAN1T1F3</accession>
<dbReference type="InterPro" id="IPR037053">
    <property type="entry name" value="Phage_tail_collar_dom_sf"/>
</dbReference>
<proteinExistence type="predicted"/>
<organism evidence="3 4">
    <name type="scientific">Ferrigenium kumadai</name>
    <dbReference type="NCBI Taxonomy" id="1682490"/>
    <lineage>
        <taxon>Bacteria</taxon>
        <taxon>Pseudomonadati</taxon>
        <taxon>Pseudomonadota</taxon>
        <taxon>Betaproteobacteria</taxon>
        <taxon>Nitrosomonadales</taxon>
        <taxon>Gallionellaceae</taxon>
        <taxon>Ferrigenium</taxon>
    </lineage>
</organism>
<sequence length="269" mass="27015">MRTILGRSALSFALVAGLIGGAAWSPTSYACAETPVLASICIMATPSTFGDFNSQYSKADGRTVAVGQNQALFSLIGASYGGDGKATFALPDMRGRFLLGSGNVSNPQLPQAESGQKGGSATVTLTQSQLPAHVHTFTNVTVDFSKVTATTTLGTMAVSMTGNAALKGSSATGNQGTPSGNYLGTTVLGSNKIYADSAPSTASLNAASIDTSNLKVALSGAPATTLSGTSGASGTTAVAGSSAPFPVLPPYLAMTYYIATKNALYPSRD</sequence>
<dbReference type="KEGG" id="fku:FGKAn22_13170"/>
<evidence type="ECO:0000313" key="3">
    <source>
        <dbReference type="EMBL" id="BBI99624.1"/>
    </source>
</evidence>
<feature type="domain" description="Phage tail collar" evidence="2">
    <location>
        <begin position="53"/>
        <end position="98"/>
    </location>
</feature>
<dbReference type="InterPro" id="IPR011083">
    <property type="entry name" value="Phage_tail_collar_dom"/>
</dbReference>
<dbReference type="Proteomes" id="UP001319121">
    <property type="component" value="Chromosome"/>
</dbReference>
<dbReference type="EMBL" id="AP019536">
    <property type="protein sequence ID" value="BBI99624.1"/>
    <property type="molecule type" value="Genomic_DNA"/>
</dbReference>
<gene>
    <name evidence="3" type="ORF">FGKAn22_13170</name>
</gene>
<dbReference type="Gene3D" id="3.90.1340.10">
    <property type="entry name" value="Phage tail collar domain"/>
    <property type="match status" value="1"/>
</dbReference>
<reference evidence="3 4" key="1">
    <citation type="submission" date="2019-03" db="EMBL/GenBank/DDBJ databases">
        <title>Complete genome sequence of Ferrigenium kumadai strain An22, a microaerophilic iron-oxidizing bacterium isolated from a paddy field soil.</title>
        <authorList>
            <person name="Watanabe T."/>
            <person name="Asakawa S."/>
        </authorList>
    </citation>
    <scope>NUCLEOTIDE SEQUENCE [LARGE SCALE GENOMIC DNA]</scope>
    <source>
        <strain evidence="3 4">An22</strain>
    </source>
</reference>
<keyword evidence="4" id="KW-1185">Reference proteome</keyword>
<evidence type="ECO:0000313" key="4">
    <source>
        <dbReference type="Proteomes" id="UP001319121"/>
    </source>
</evidence>
<keyword evidence="1" id="KW-0732">Signal</keyword>
<dbReference type="AlphaFoldDB" id="A0AAN1T1F3"/>
<dbReference type="SUPFAM" id="SSF88874">
    <property type="entry name" value="Receptor-binding domain of short tail fibre protein gp12"/>
    <property type="match status" value="1"/>
</dbReference>
<evidence type="ECO:0000259" key="2">
    <source>
        <dbReference type="Pfam" id="PF07484"/>
    </source>
</evidence>
<feature type="signal peptide" evidence="1">
    <location>
        <begin position="1"/>
        <end position="30"/>
    </location>
</feature>
<protein>
    <submittedName>
        <fullName evidence="3">Microcystin dependent protein</fullName>
    </submittedName>
</protein>
<name>A0AAN1T1F3_9PROT</name>
<dbReference type="Pfam" id="PF07484">
    <property type="entry name" value="Collar"/>
    <property type="match status" value="1"/>
</dbReference>
<evidence type="ECO:0000256" key="1">
    <source>
        <dbReference type="SAM" id="SignalP"/>
    </source>
</evidence>
<feature type="chain" id="PRO_5043009887" evidence="1">
    <location>
        <begin position="31"/>
        <end position="269"/>
    </location>
</feature>
<dbReference type="RefSeq" id="WP_212784865.1">
    <property type="nucleotide sequence ID" value="NZ_AP019536.1"/>
</dbReference>